<proteinExistence type="predicted"/>
<reference evidence="2" key="1">
    <citation type="submission" date="2020-02" db="EMBL/GenBank/DDBJ databases">
        <authorList>
            <person name="Meier V. D."/>
        </authorList>
    </citation>
    <scope>NUCLEOTIDE SEQUENCE</scope>
    <source>
        <strain evidence="2">AVDCRST_MAG81</strain>
    </source>
</reference>
<evidence type="ECO:0000256" key="1">
    <source>
        <dbReference type="SAM" id="Phobius"/>
    </source>
</evidence>
<dbReference type="PROSITE" id="PS51257">
    <property type="entry name" value="PROKAR_LIPOPROTEIN"/>
    <property type="match status" value="1"/>
</dbReference>
<name>A0A6J4UZJ1_9CYAN</name>
<accession>A0A6J4UZJ1</accession>
<sequence length="263" mass="29166">MNQVKTRRRLRSRFWVMVGLLLASLLLSGCVDADLGIKFKGQSGGEIVQRIQLSNPLTTFDGATSQQWFDTIKQRTRQLQGKAKQSEQEIEVTIPFDNGADLEAKLNQFFSDIFKTSETTSPESQSPLLQSHLRVSQQNFFFLLRHQLIYELDLRSLGLQSVSGDLLFNPAESLLSLNFSLTTPWGAHSINSVGVESEQGRGRQLVWHLQPGRLNHLEAVFWFPSPLGIGAVAIALVTAAGIYLKYNLLPARASLANRSGGLG</sequence>
<dbReference type="Pfam" id="PF11353">
    <property type="entry name" value="DUF3153"/>
    <property type="match status" value="1"/>
</dbReference>
<keyword evidence="1" id="KW-0472">Membrane</keyword>
<evidence type="ECO:0008006" key="3">
    <source>
        <dbReference type="Google" id="ProtNLM"/>
    </source>
</evidence>
<keyword evidence="1" id="KW-1133">Transmembrane helix</keyword>
<feature type="transmembrane region" description="Helical" evidence="1">
    <location>
        <begin position="221"/>
        <end position="244"/>
    </location>
</feature>
<evidence type="ECO:0000313" key="2">
    <source>
        <dbReference type="EMBL" id="CAA9565198.1"/>
    </source>
</evidence>
<gene>
    <name evidence="2" type="ORF">AVDCRST_MAG81-984</name>
</gene>
<organism evidence="2">
    <name type="scientific">uncultured Synechococcales cyanobacterium</name>
    <dbReference type="NCBI Taxonomy" id="1936017"/>
    <lineage>
        <taxon>Bacteria</taxon>
        <taxon>Bacillati</taxon>
        <taxon>Cyanobacteriota</taxon>
        <taxon>Cyanophyceae</taxon>
        <taxon>Synechococcales</taxon>
        <taxon>environmental samples</taxon>
    </lineage>
</organism>
<dbReference type="InterPro" id="IPR021499">
    <property type="entry name" value="DUF3153"/>
</dbReference>
<protein>
    <recommendedName>
        <fullName evidence="3">DUF3153 domain-containing protein</fullName>
    </recommendedName>
</protein>
<dbReference type="AlphaFoldDB" id="A0A6J4UZJ1"/>
<keyword evidence="1" id="KW-0812">Transmembrane</keyword>
<dbReference type="EMBL" id="CADCWO010000062">
    <property type="protein sequence ID" value="CAA9565198.1"/>
    <property type="molecule type" value="Genomic_DNA"/>
</dbReference>